<gene>
    <name evidence="6" type="ORF">NW762_012972</name>
</gene>
<keyword evidence="7" id="KW-1185">Reference proteome</keyword>
<keyword evidence="3" id="KW-0862">Zinc</keyword>
<reference evidence="6" key="1">
    <citation type="submission" date="2022-09" db="EMBL/GenBank/DDBJ databases">
        <title>Fusarium specimens isolated from Avocado Roots.</title>
        <authorList>
            <person name="Stajich J."/>
            <person name="Roper C."/>
            <person name="Heimlech-Rivalta G."/>
        </authorList>
    </citation>
    <scope>NUCLEOTIDE SEQUENCE</scope>
    <source>
        <strain evidence="6">CF00136</strain>
    </source>
</reference>
<dbReference type="EMBL" id="JAOQAZ010000038">
    <property type="protein sequence ID" value="KAJ4247763.1"/>
    <property type="molecule type" value="Genomic_DNA"/>
</dbReference>
<dbReference type="SUPFAM" id="SSF51316">
    <property type="entry name" value="Mss4-like"/>
    <property type="match status" value="1"/>
</dbReference>
<dbReference type="PROSITE" id="PS51891">
    <property type="entry name" value="CENP_V_GFA"/>
    <property type="match status" value="1"/>
</dbReference>
<keyword evidence="4" id="KW-0456">Lyase</keyword>
<evidence type="ECO:0000313" key="7">
    <source>
        <dbReference type="Proteomes" id="UP001152049"/>
    </source>
</evidence>
<dbReference type="Proteomes" id="UP001152049">
    <property type="component" value="Unassembled WGS sequence"/>
</dbReference>
<keyword evidence="2" id="KW-0479">Metal-binding</keyword>
<dbReference type="InterPro" id="IPR006913">
    <property type="entry name" value="CENP-V/GFA"/>
</dbReference>
<evidence type="ECO:0000256" key="2">
    <source>
        <dbReference type="ARBA" id="ARBA00022723"/>
    </source>
</evidence>
<name>A0A9W8V858_9HYPO</name>
<proteinExistence type="inferred from homology"/>
<dbReference type="Pfam" id="PF04828">
    <property type="entry name" value="GFA"/>
    <property type="match status" value="1"/>
</dbReference>
<evidence type="ECO:0000259" key="5">
    <source>
        <dbReference type="PROSITE" id="PS51891"/>
    </source>
</evidence>
<evidence type="ECO:0000256" key="4">
    <source>
        <dbReference type="ARBA" id="ARBA00023239"/>
    </source>
</evidence>
<dbReference type="PANTHER" id="PTHR33337">
    <property type="entry name" value="GFA DOMAIN-CONTAINING PROTEIN"/>
    <property type="match status" value="1"/>
</dbReference>
<organism evidence="6 7">
    <name type="scientific">Fusarium torreyae</name>
    <dbReference type="NCBI Taxonomy" id="1237075"/>
    <lineage>
        <taxon>Eukaryota</taxon>
        <taxon>Fungi</taxon>
        <taxon>Dikarya</taxon>
        <taxon>Ascomycota</taxon>
        <taxon>Pezizomycotina</taxon>
        <taxon>Sordariomycetes</taxon>
        <taxon>Hypocreomycetidae</taxon>
        <taxon>Hypocreales</taxon>
        <taxon>Nectriaceae</taxon>
        <taxon>Fusarium</taxon>
    </lineage>
</organism>
<dbReference type="InterPro" id="IPR011057">
    <property type="entry name" value="Mss4-like_sf"/>
</dbReference>
<comment type="similarity">
    <text evidence="1">Belongs to the Gfa family.</text>
</comment>
<dbReference type="GO" id="GO:0046872">
    <property type="term" value="F:metal ion binding"/>
    <property type="evidence" value="ECO:0007669"/>
    <property type="project" value="UniProtKB-KW"/>
</dbReference>
<dbReference type="OrthoDB" id="5290969at2759"/>
<evidence type="ECO:0000256" key="3">
    <source>
        <dbReference type="ARBA" id="ARBA00022833"/>
    </source>
</evidence>
<feature type="domain" description="CENP-V/GFA" evidence="5">
    <location>
        <begin position="1"/>
        <end position="122"/>
    </location>
</feature>
<dbReference type="AlphaFoldDB" id="A0A9W8V858"/>
<comment type="caution">
    <text evidence="6">The sequence shown here is derived from an EMBL/GenBank/DDBJ whole genome shotgun (WGS) entry which is preliminary data.</text>
</comment>
<protein>
    <recommendedName>
        <fullName evidence="5">CENP-V/GFA domain-containing protein</fullName>
    </recommendedName>
</protein>
<sequence length="140" mass="15423">MNPRIECQCGAVQITASRPEPNEVYCCHCLECQKQSSSAFGTSALFPADGMWPLPEDILSKLSVWTRPTEKGNTLECYFCKTCGVRIFHRSIFPDGRSKPTLSVKGGLVEGLSWKGTKHIYTRSARVPVPEGSDRASPEA</sequence>
<evidence type="ECO:0000256" key="1">
    <source>
        <dbReference type="ARBA" id="ARBA00005495"/>
    </source>
</evidence>
<accession>A0A9W8V858</accession>
<evidence type="ECO:0000313" key="6">
    <source>
        <dbReference type="EMBL" id="KAJ4247763.1"/>
    </source>
</evidence>
<dbReference type="PANTHER" id="PTHR33337:SF3">
    <property type="entry name" value="CENP-V_GFA DOMAIN-CONTAINING PROTEIN"/>
    <property type="match status" value="1"/>
</dbReference>
<dbReference type="GO" id="GO:0016846">
    <property type="term" value="F:carbon-sulfur lyase activity"/>
    <property type="evidence" value="ECO:0007669"/>
    <property type="project" value="InterPro"/>
</dbReference>
<dbReference type="Gene3D" id="3.90.1590.10">
    <property type="entry name" value="glutathione-dependent formaldehyde- activating enzyme (gfa)"/>
    <property type="match status" value="1"/>
</dbReference>